<feature type="region of interest" description="Disordered" evidence="1">
    <location>
        <begin position="148"/>
        <end position="202"/>
    </location>
</feature>
<organism evidence="3 4">
    <name type="scientific">Methyloligella halotolerans</name>
    <dbReference type="NCBI Taxonomy" id="1177755"/>
    <lineage>
        <taxon>Bacteria</taxon>
        <taxon>Pseudomonadati</taxon>
        <taxon>Pseudomonadota</taxon>
        <taxon>Alphaproteobacteria</taxon>
        <taxon>Hyphomicrobiales</taxon>
        <taxon>Hyphomicrobiaceae</taxon>
        <taxon>Methyloligella</taxon>
    </lineage>
</organism>
<accession>A0A1E2S221</accession>
<feature type="compositionally biased region" description="Low complexity" evidence="1">
    <location>
        <begin position="170"/>
        <end position="182"/>
    </location>
</feature>
<protein>
    <submittedName>
        <fullName evidence="3">Uncharacterized protein</fullName>
    </submittedName>
</protein>
<keyword evidence="4" id="KW-1185">Reference proteome</keyword>
<comment type="caution">
    <text evidence="3">The sequence shown here is derived from an EMBL/GenBank/DDBJ whole genome shotgun (WGS) entry which is preliminary data.</text>
</comment>
<dbReference type="Proteomes" id="UP000095087">
    <property type="component" value="Unassembled WGS sequence"/>
</dbReference>
<reference evidence="3 4" key="1">
    <citation type="submission" date="2016-07" db="EMBL/GenBank/DDBJ databases">
        <title>Draft genome sequence of Methyloligella halotolerans C2T (VKM B-2706T=CCUG 61687T=DSM 25045T), a halotolerant polyhydroxybutyrate accumulating methylotroph.</title>
        <authorList>
            <person name="Vasilenko O.V."/>
            <person name="Doronina N.V."/>
            <person name="Poroshina M.N."/>
            <person name="Tarlachkov S.V."/>
            <person name="Trotsenko Y.A."/>
        </authorList>
    </citation>
    <scope>NUCLEOTIDE SEQUENCE [LARGE SCALE GENOMIC DNA]</scope>
    <source>
        <strain evidence="3 4">VKM B-2706</strain>
    </source>
</reference>
<sequence>MPKRLARDLALRTTVLAGAAGVLVGFSLSAFAADAEFCVRCTGPDQTYRCKVTGVGPQYSDAAKLFCVLTTTKTEGHAKCTATRDPSCQGIQKVYNYGGGPLPGAINQSDGVQQYKDRVSREQEKFEAPSEKGRATLFDLGKGVVSGTKSRFGYGPDETPQPDAPPPQATAPTVAPQAGPPVSDQRPAAPTAYAQTPESDESFAHRSYRCLKSFFFNCGSEDAAN</sequence>
<evidence type="ECO:0000256" key="2">
    <source>
        <dbReference type="SAM" id="SignalP"/>
    </source>
</evidence>
<feature type="signal peptide" evidence="2">
    <location>
        <begin position="1"/>
        <end position="32"/>
    </location>
</feature>
<dbReference type="AlphaFoldDB" id="A0A1E2S221"/>
<gene>
    <name evidence="3" type="ORF">A7A08_00211</name>
</gene>
<evidence type="ECO:0000256" key="1">
    <source>
        <dbReference type="SAM" id="MobiDB-lite"/>
    </source>
</evidence>
<dbReference type="OrthoDB" id="7933465at2"/>
<proteinExistence type="predicted"/>
<evidence type="ECO:0000313" key="3">
    <source>
        <dbReference type="EMBL" id="ODA68389.1"/>
    </source>
</evidence>
<feature type="chain" id="PRO_5009116633" evidence="2">
    <location>
        <begin position="33"/>
        <end position="225"/>
    </location>
</feature>
<name>A0A1E2S221_9HYPH</name>
<dbReference type="RefSeq" id="WP_069093701.1">
    <property type="nucleotide sequence ID" value="NZ_MASI01000001.1"/>
</dbReference>
<evidence type="ECO:0000313" key="4">
    <source>
        <dbReference type="Proteomes" id="UP000095087"/>
    </source>
</evidence>
<keyword evidence="2" id="KW-0732">Signal</keyword>
<dbReference type="EMBL" id="MASI01000001">
    <property type="protein sequence ID" value="ODA68389.1"/>
    <property type="molecule type" value="Genomic_DNA"/>
</dbReference>